<keyword evidence="7" id="KW-1185">Reference proteome</keyword>
<dbReference type="GO" id="GO:0000976">
    <property type="term" value="F:transcription cis-regulatory region binding"/>
    <property type="evidence" value="ECO:0007669"/>
    <property type="project" value="TreeGrafter"/>
</dbReference>
<dbReference type="AlphaFoldDB" id="D7BAZ0"/>
<gene>
    <name evidence="6" type="ordered locus">Mesil_2511</name>
</gene>
<keyword evidence="2 4" id="KW-0238">DNA-binding</keyword>
<proteinExistence type="predicted"/>
<dbReference type="Pfam" id="PF17937">
    <property type="entry name" value="TetR_C_28"/>
    <property type="match status" value="1"/>
</dbReference>
<dbReference type="PANTHER" id="PTHR30055">
    <property type="entry name" value="HTH-TYPE TRANSCRIPTIONAL REGULATOR RUTR"/>
    <property type="match status" value="1"/>
</dbReference>
<dbReference type="Proteomes" id="UP000001916">
    <property type="component" value="Chromosome"/>
</dbReference>
<feature type="domain" description="HTH tetR-type" evidence="5">
    <location>
        <begin position="9"/>
        <end position="69"/>
    </location>
</feature>
<dbReference type="PANTHER" id="PTHR30055:SF234">
    <property type="entry name" value="HTH-TYPE TRANSCRIPTIONAL REGULATOR BETI"/>
    <property type="match status" value="1"/>
</dbReference>
<evidence type="ECO:0000256" key="1">
    <source>
        <dbReference type="ARBA" id="ARBA00023015"/>
    </source>
</evidence>
<dbReference type="RefSeq" id="WP_013158905.1">
    <property type="nucleotide sequence ID" value="NC_014212.1"/>
</dbReference>
<evidence type="ECO:0000313" key="6">
    <source>
        <dbReference type="EMBL" id="ADH64364.1"/>
    </source>
</evidence>
<feature type="DNA-binding region" description="H-T-H motif" evidence="4">
    <location>
        <begin position="32"/>
        <end position="51"/>
    </location>
</feature>
<accession>D7BAZ0</accession>
<organism evidence="6 7">
    <name type="scientific">Allomeiothermus silvanus (strain ATCC 700542 / DSM 9946 / NBRC 106475 / NCIMB 13440 / VI-R2)</name>
    <name type="common">Thermus silvanus</name>
    <dbReference type="NCBI Taxonomy" id="526227"/>
    <lineage>
        <taxon>Bacteria</taxon>
        <taxon>Thermotogati</taxon>
        <taxon>Deinococcota</taxon>
        <taxon>Deinococci</taxon>
        <taxon>Thermales</taxon>
        <taxon>Thermaceae</taxon>
        <taxon>Allomeiothermus</taxon>
    </lineage>
</organism>
<dbReference type="PROSITE" id="PS50977">
    <property type="entry name" value="HTH_TETR_2"/>
    <property type="match status" value="1"/>
</dbReference>
<reference evidence="6 7" key="1">
    <citation type="journal article" date="2010" name="Stand. Genomic Sci.">
        <title>Complete genome sequence of Meiothermus silvanus type strain (VI-R2).</title>
        <authorList>
            <person name="Sikorski J."/>
            <person name="Tindall B.J."/>
            <person name="Lowry S."/>
            <person name="Lucas S."/>
            <person name="Nolan M."/>
            <person name="Copeland A."/>
            <person name="Glavina Del Rio T."/>
            <person name="Tice H."/>
            <person name="Cheng J.F."/>
            <person name="Han C."/>
            <person name="Pitluck S."/>
            <person name="Liolios K."/>
            <person name="Ivanova N."/>
            <person name="Mavromatis K."/>
            <person name="Mikhailova N."/>
            <person name="Pati A."/>
            <person name="Goodwin L."/>
            <person name="Chen A."/>
            <person name="Palaniappan K."/>
            <person name="Land M."/>
            <person name="Hauser L."/>
            <person name="Chang Y.J."/>
            <person name="Jeffries C.D."/>
            <person name="Rohde M."/>
            <person name="Goker M."/>
            <person name="Woyke T."/>
            <person name="Bristow J."/>
            <person name="Eisen J.A."/>
            <person name="Markowitz V."/>
            <person name="Hugenholtz P."/>
            <person name="Kyrpides N.C."/>
            <person name="Klenk H.P."/>
            <person name="Lapidus A."/>
        </authorList>
    </citation>
    <scope>NUCLEOTIDE SEQUENCE [LARGE SCALE GENOMIC DNA]</scope>
    <source>
        <strain evidence="7">ATCC 700542 / DSM 9946 / VI-R2</strain>
    </source>
</reference>
<dbReference type="eggNOG" id="COG1309">
    <property type="taxonomic scope" value="Bacteria"/>
</dbReference>
<evidence type="ECO:0000313" key="7">
    <source>
        <dbReference type="Proteomes" id="UP000001916"/>
    </source>
</evidence>
<dbReference type="InterPro" id="IPR041479">
    <property type="entry name" value="TetR_CgmR_C"/>
</dbReference>
<dbReference type="Gene3D" id="1.10.357.10">
    <property type="entry name" value="Tetracycline Repressor, domain 2"/>
    <property type="match status" value="1"/>
</dbReference>
<evidence type="ECO:0000256" key="3">
    <source>
        <dbReference type="ARBA" id="ARBA00023163"/>
    </source>
</evidence>
<keyword evidence="3" id="KW-0804">Transcription</keyword>
<evidence type="ECO:0000259" key="5">
    <source>
        <dbReference type="PROSITE" id="PS50977"/>
    </source>
</evidence>
<dbReference type="OrthoDB" id="9806334at2"/>
<dbReference type="InterPro" id="IPR036271">
    <property type="entry name" value="Tet_transcr_reg_TetR-rel_C_sf"/>
</dbReference>
<dbReference type="InterPro" id="IPR009057">
    <property type="entry name" value="Homeodomain-like_sf"/>
</dbReference>
<name>D7BAZ0_ALLS1</name>
<dbReference type="EMBL" id="CP002042">
    <property type="protein sequence ID" value="ADH64364.1"/>
    <property type="molecule type" value="Genomic_DNA"/>
</dbReference>
<dbReference type="Pfam" id="PF00440">
    <property type="entry name" value="TetR_N"/>
    <property type="match status" value="1"/>
</dbReference>
<dbReference type="KEGG" id="msv:Mesil_2511"/>
<dbReference type="PRINTS" id="PR00455">
    <property type="entry name" value="HTHTETR"/>
</dbReference>
<protein>
    <submittedName>
        <fullName evidence="6">Transcriptional regulator, TetR family</fullName>
    </submittedName>
</protein>
<sequence length="172" mass="18807">MPKTPGPAPDARTRILEAAGAVIRQEGVMGLTLDAVAHAAGVSKGGLLYHFPSKEALVRALLEHHLDAFERALAENGKPFAQAYVEMGWYDGSGGLFLSLAAALALYPELLQTIRERSRRWYARVRTPEARIALLATDGLFMAELLGLEAFGPDERQAVLERLRELAREEAV</sequence>
<dbReference type="SUPFAM" id="SSF46689">
    <property type="entry name" value="Homeodomain-like"/>
    <property type="match status" value="1"/>
</dbReference>
<keyword evidence="1" id="KW-0805">Transcription regulation</keyword>
<dbReference type="STRING" id="526227.Mesil_2511"/>
<evidence type="ECO:0000256" key="2">
    <source>
        <dbReference type="ARBA" id="ARBA00023125"/>
    </source>
</evidence>
<evidence type="ECO:0000256" key="4">
    <source>
        <dbReference type="PROSITE-ProRule" id="PRU00335"/>
    </source>
</evidence>
<dbReference type="InterPro" id="IPR001647">
    <property type="entry name" value="HTH_TetR"/>
</dbReference>
<dbReference type="SUPFAM" id="SSF48498">
    <property type="entry name" value="Tetracyclin repressor-like, C-terminal domain"/>
    <property type="match status" value="1"/>
</dbReference>
<dbReference type="HOGENOM" id="CLU_091687_2_1_0"/>
<dbReference type="GO" id="GO:0003700">
    <property type="term" value="F:DNA-binding transcription factor activity"/>
    <property type="evidence" value="ECO:0007669"/>
    <property type="project" value="TreeGrafter"/>
</dbReference>
<dbReference type="InterPro" id="IPR050109">
    <property type="entry name" value="HTH-type_TetR-like_transc_reg"/>
</dbReference>